<dbReference type="Pfam" id="PF20684">
    <property type="entry name" value="Fung_rhodopsin"/>
    <property type="match status" value="1"/>
</dbReference>
<keyword evidence="10" id="KW-1185">Reference proteome</keyword>
<keyword evidence="2 7" id="KW-0812">Transmembrane</keyword>
<dbReference type="PANTHER" id="PTHR33048">
    <property type="entry name" value="PTH11-LIKE INTEGRAL MEMBRANE PROTEIN (AFU_ORTHOLOGUE AFUA_5G11245)"/>
    <property type="match status" value="1"/>
</dbReference>
<feature type="region of interest" description="Disordered" evidence="6">
    <location>
        <begin position="327"/>
        <end position="353"/>
    </location>
</feature>
<dbReference type="GeneID" id="63749432"/>
<evidence type="ECO:0000256" key="1">
    <source>
        <dbReference type="ARBA" id="ARBA00004141"/>
    </source>
</evidence>
<evidence type="ECO:0000256" key="2">
    <source>
        <dbReference type="ARBA" id="ARBA00022692"/>
    </source>
</evidence>
<evidence type="ECO:0000256" key="7">
    <source>
        <dbReference type="SAM" id="Phobius"/>
    </source>
</evidence>
<proteinExistence type="inferred from homology"/>
<feature type="transmembrane region" description="Helical" evidence="7">
    <location>
        <begin position="217"/>
        <end position="235"/>
    </location>
</feature>
<dbReference type="Proteomes" id="UP000184383">
    <property type="component" value="Unassembled WGS sequence"/>
</dbReference>
<comment type="subcellular location">
    <subcellularLocation>
        <location evidence="1">Membrane</location>
        <topology evidence="1">Multi-pass membrane protein</topology>
    </subcellularLocation>
</comment>
<feature type="domain" description="Rhodopsin" evidence="8">
    <location>
        <begin position="47"/>
        <end position="278"/>
    </location>
</feature>
<keyword evidence="3 7" id="KW-1133">Transmembrane helix</keyword>
<comment type="similarity">
    <text evidence="5">Belongs to the SAT4 family.</text>
</comment>
<gene>
    <name evidence="9" type="ORF">ASPWEDRAFT_318186</name>
</gene>
<dbReference type="AlphaFoldDB" id="A0A1L9RTK0"/>
<feature type="transmembrane region" description="Helical" evidence="7">
    <location>
        <begin position="104"/>
        <end position="125"/>
    </location>
</feature>
<protein>
    <recommendedName>
        <fullName evidence="8">Rhodopsin domain-containing protein</fullName>
    </recommendedName>
</protein>
<keyword evidence="4 7" id="KW-0472">Membrane</keyword>
<evidence type="ECO:0000313" key="9">
    <source>
        <dbReference type="EMBL" id="OJJ38281.1"/>
    </source>
</evidence>
<feature type="transmembrane region" description="Helical" evidence="7">
    <location>
        <begin position="137"/>
        <end position="158"/>
    </location>
</feature>
<dbReference type="InterPro" id="IPR052337">
    <property type="entry name" value="SAT4-like"/>
</dbReference>
<dbReference type="InterPro" id="IPR049326">
    <property type="entry name" value="Rhodopsin_dom_fungi"/>
</dbReference>
<evidence type="ECO:0000256" key="4">
    <source>
        <dbReference type="ARBA" id="ARBA00023136"/>
    </source>
</evidence>
<dbReference type="GO" id="GO:0016020">
    <property type="term" value="C:membrane"/>
    <property type="evidence" value="ECO:0007669"/>
    <property type="project" value="UniProtKB-SubCell"/>
</dbReference>
<evidence type="ECO:0000259" key="8">
    <source>
        <dbReference type="Pfam" id="PF20684"/>
    </source>
</evidence>
<dbReference type="VEuPathDB" id="FungiDB:ASPWEDRAFT_318186"/>
<name>A0A1L9RTK0_ASPWE</name>
<evidence type="ECO:0000313" key="10">
    <source>
        <dbReference type="Proteomes" id="UP000184383"/>
    </source>
</evidence>
<evidence type="ECO:0000256" key="6">
    <source>
        <dbReference type="SAM" id="MobiDB-lite"/>
    </source>
</evidence>
<dbReference type="PANTHER" id="PTHR33048:SF123">
    <property type="entry name" value="INTEGRAL MEMBRANE PROTEIN"/>
    <property type="match status" value="1"/>
</dbReference>
<evidence type="ECO:0000256" key="3">
    <source>
        <dbReference type="ARBA" id="ARBA00022989"/>
    </source>
</evidence>
<dbReference type="EMBL" id="KV878210">
    <property type="protein sequence ID" value="OJJ38281.1"/>
    <property type="molecule type" value="Genomic_DNA"/>
</dbReference>
<dbReference type="RefSeq" id="XP_040691957.1">
    <property type="nucleotide sequence ID" value="XM_040833584.1"/>
</dbReference>
<feature type="transmembrane region" description="Helical" evidence="7">
    <location>
        <begin position="178"/>
        <end position="205"/>
    </location>
</feature>
<organism evidence="9 10">
    <name type="scientific">Aspergillus wentii DTO 134E9</name>
    <dbReference type="NCBI Taxonomy" id="1073089"/>
    <lineage>
        <taxon>Eukaryota</taxon>
        <taxon>Fungi</taxon>
        <taxon>Dikarya</taxon>
        <taxon>Ascomycota</taxon>
        <taxon>Pezizomycotina</taxon>
        <taxon>Eurotiomycetes</taxon>
        <taxon>Eurotiomycetidae</taxon>
        <taxon>Eurotiales</taxon>
        <taxon>Aspergillaceae</taxon>
        <taxon>Aspergillus</taxon>
        <taxon>Aspergillus subgen. Cremei</taxon>
    </lineage>
</organism>
<evidence type="ECO:0000256" key="5">
    <source>
        <dbReference type="ARBA" id="ARBA00038359"/>
    </source>
</evidence>
<feature type="transmembrane region" description="Helical" evidence="7">
    <location>
        <begin position="57"/>
        <end position="77"/>
    </location>
</feature>
<reference evidence="10" key="1">
    <citation type="journal article" date="2017" name="Genome Biol.">
        <title>Comparative genomics reveals high biological diversity and specific adaptations in the industrially and medically important fungal genus Aspergillus.</title>
        <authorList>
            <person name="de Vries R.P."/>
            <person name="Riley R."/>
            <person name="Wiebenga A."/>
            <person name="Aguilar-Osorio G."/>
            <person name="Amillis S."/>
            <person name="Uchima C.A."/>
            <person name="Anderluh G."/>
            <person name="Asadollahi M."/>
            <person name="Askin M."/>
            <person name="Barry K."/>
            <person name="Battaglia E."/>
            <person name="Bayram O."/>
            <person name="Benocci T."/>
            <person name="Braus-Stromeyer S.A."/>
            <person name="Caldana C."/>
            <person name="Canovas D."/>
            <person name="Cerqueira G.C."/>
            <person name="Chen F."/>
            <person name="Chen W."/>
            <person name="Choi C."/>
            <person name="Clum A."/>
            <person name="Dos Santos R.A."/>
            <person name="Damasio A.R."/>
            <person name="Diallinas G."/>
            <person name="Emri T."/>
            <person name="Fekete E."/>
            <person name="Flipphi M."/>
            <person name="Freyberg S."/>
            <person name="Gallo A."/>
            <person name="Gournas C."/>
            <person name="Habgood R."/>
            <person name="Hainaut M."/>
            <person name="Harispe M.L."/>
            <person name="Henrissat B."/>
            <person name="Hilden K.S."/>
            <person name="Hope R."/>
            <person name="Hossain A."/>
            <person name="Karabika E."/>
            <person name="Karaffa L."/>
            <person name="Karanyi Z."/>
            <person name="Krasevec N."/>
            <person name="Kuo A."/>
            <person name="Kusch H."/>
            <person name="LaButti K."/>
            <person name="Lagendijk E.L."/>
            <person name="Lapidus A."/>
            <person name="Levasseur A."/>
            <person name="Lindquist E."/>
            <person name="Lipzen A."/>
            <person name="Logrieco A.F."/>
            <person name="MacCabe A."/>
            <person name="Maekelae M.R."/>
            <person name="Malavazi I."/>
            <person name="Melin P."/>
            <person name="Meyer V."/>
            <person name="Mielnichuk N."/>
            <person name="Miskei M."/>
            <person name="Molnar A.P."/>
            <person name="Mule G."/>
            <person name="Ngan C.Y."/>
            <person name="Orejas M."/>
            <person name="Orosz E."/>
            <person name="Ouedraogo J.P."/>
            <person name="Overkamp K.M."/>
            <person name="Park H.-S."/>
            <person name="Perrone G."/>
            <person name="Piumi F."/>
            <person name="Punt P.J."/>
            <person name="Ram A.F."/>
            <person name="Ramon A."/>
            <person name="Rauscher S."/>
            <person name="Record E."/>
            <person name="Riano-Pachon D.M."/>
            <person name="Robert V."/>
            <person name="Roehrig J."/>
            <person name="Ruller R."/>
            <person name="Salamov A."/>
            <person name="Salih N.S."/>
            <person name="Samson R.A."/>
            <person name="Sandor E."/>
            <person name="Sanguinetti M."/>
            <person name="Schuetze T."/>
            <person name="Sepcic K."/>
            <person name="Shelest E."/>
            <person name="Sherlock G."/>
            <person name="Sophianopoulou V."/>
            <person name="Squina F.M."/>
            <person name="Sun H."/>
            <person name="Susca A."/>
            <person name="Todd R.B."/>
            <person name="Tsang A."/>
            <person name="Unkles S.E."/>
            <person name="van de Wiele N."/>
            <person name="van Rossen-Uffink D."/>
            <person name="Oliveira J.V."/>
            <person name="Vesth T.C."/>
            <person name="Visser J."/>
            <person name="Yu J.-H."/>
            <person name="Zhou M."/>
            <person name="Andersen M.R."/>
            <person name="Archer D.B."/>
            <person name="Baker S.E."/>
            <person name="Benoit I."/>
            <person name="Brakhage A.A."/>
            <person name="Braus G.H."/>
            <person name="Fischer R."/>
            <person name="Frisvad J.C."/>
            <person name="Goldman G.H."/>
            <person name="Houbraken J."/>
            <person name="Oakley B."/>
            <person name="Pocsi I."/>
            <person name="Scazzocchio C."/>
            <person name="Seiboth B."/>
            <person name="vanKuyk P.A."/>
            <person name="Wortman J."/>
            <person name="Dyer P.S."/>
            <person name="Grigoriev I.V."/>
        </authorList>
    </citation>
    <scope>NUCLEOTIDE SEQUENCE [LARGE SCALE GENOMIC DNA]</scope>
    <source>
        <strain evidence="10">DTO 134E9</strain>
    </source>
</reference>
<accession>A0A1L9RTK0</accession>
<sequence length="353" mass="39868">MAIDKAEVPASGSVLLEQSKVGEVIICNTILIVITSCGLSIRGFVEMRYLNGLRIDGALCVVSWGFAFILCFISMWMTRYGYGRHMTFAEADTLAMVTLLKLNFVTLFVYLISLAVIKASFCLLYMRLFRATYVARASMIILVFIVCQFIEEIAVVIFHCSPIRKFWDAGDKVQGRCFSLLVFYYVSFATRLVTDLVIFALPIPILLKLNLESWKKAGLILMFALGLLVCATSIIRCTYLEELQNDFTWNLVAPLNWSAVEVCLFIFISCIPSLKALVNFHSPILRRVFRLSSTDESQRFDSPEQKTTTGQSRFKIRPAYHQRHMDVENSGLPSPLVEDSEESRAYMAGGRLG</sequence>
<feature type="transmembrane region" description="Helical" evidence="7">
    <location>
        <begin position="21"/>
        <end position="45"/>
    </location>
</feature>
<dbReference type="OrthoDB" id="5413793at2759"/>
<feature type="transmembrane region" description="Helical" evidence="7">
    <location>
        <begin position="255"/>
        <end position="278"/>
    </location>
</feature>